<dbReference type="Gene3D" id="1.10.10.2910">
    <property type="match status" value="1"/>
</dbReference>
<proteinExistence type="predicted"/>
<dbReference type="Proteomes" id="UP001259659">
    <property type="component" value="Unassembled WGS sequence"/>
</dbReference>
<dbReference type="PROSITE" id="PS51257">
    <property type="entry name" value="PROKAR_LIPOPROTEIN"/>
    <property type="match status" value="1"/>
</dbReference>
<organism evidence="2 3">
    <name type="scientific">Haloarcula saliterrae</name>
    <dbReference type="NCBI Taxonomy" id="2950534"/>
    <lineage>
        <taxon>Archaea</taxon>
        <taxon>Methanobacteriati</taxon>
        <taxon>Methanobacteriota</taxon>
        <taxon>Stenosarchaea group</taxon>
        <taxon>Halobacteria</taxon>
        <taxon>Halobacteriales</taxon>
        <taxon>Haloarculaceae</taxon>
        <taxon>Haloarcula</taxon>
    </lineage>
</organism>
<dbReference type="NCBIfam" id="NF038145">
    <property type="entry name" value="Hvo_1808_fam"/>
    <property type="match status" value="1"/>
</dbReference>
<name>A0ABU2FIN1_9EURY</name>
<keyword evidence="3" id="KW-1185">Reference proteome</keyword>
<accession>A0ABU2FIN1</accession>
<dbReference type="RefSeq" id="WP_310921538.1">
    <property type="nucleotide sequence ID" value="NZ_JAMQON010000007.1"/>
</dbReference>
<dbReference type="InterPro" id="IPR047792">
    <property type="entry name" value="Hvo_1808-like"/>
</dbReference>
<evidence type="ECO:0000313" key="2">
    <source>
        <dbReference type="EMBL" id="MDS0261631.1"/>
    </source>
</evidence>
<dbReference type="EMBL" id="JAMQON010000007">
    <property type="protein sequence ID" value="MDS0261631.1"/>
    <property type="molecule type" value="Genomic_DNA"/>
</dbReference>
<feature type="region of interest" description="Disordered" evidence="1">
    <location>
        <begin position="94"/>
        <end position="114"/>
    </location>
</feature>
<protein>
    <submittedName>
        <fullName evidence="2">Hvo_1808 family surface protein</fullName>
    </submittedName>
</protein>
<sequence length="443" mass="48353">MRRALVLLLAVGCVVLAGCSIPFVGHPEEPRGGDAIGWENGYWYDDPVDVTTSDGLNESEREAVTARTMARIERIRDREFTSTVPVEVVSRAEYRDRSRSNGSGAGPGGDPWNDQVWESLLLVGESEGSDEAISDTRDSSVLGYYSPSEDRIVVVSPSDTPVIDRGTLAHELVHALQDQQFGLDGSPETQDTQLSRNGVVEGEANYVQRTYEQRCRNGWSCIERPDSDGGGGGSGGGQNSGVFTVIIQPYVSGPGFIDTVYDRGGWGAVDALHDDYPDSSEQVIHPERYPGETPVEVTVADRSNAEWERFDRDPVGDTVGEASIFATMYHNDRTAADRYSFVSRPSEGWAGDTVVPYRNGDGGGGYVWESRWDSERDARQFANAYRGALTGEHDARNPRGNVYVVPEDSEFADAFRIVRSGRTVRIVNGPTVDDLSGIHRSGG</sequence>
<reference evidence="2 3" key="1">
    <citation type="submission" date="2022-06" db="EMBL/GenBank/DDBJ databases">
        <title>Haloarcula sp. a new haloarchaeum isolate from saline soil.</title>
        <authorList>
            <person name="Strakova D."/>
            <person name="Galisteo C."/>
            <person name="Sanchez-Porro C."/>
            <person name="Ventosa A."/>
        </authorList>
    </citation>
    <scope>NUCLEOTIDE SEQUENCE [LARGE SCALE GENOMIC DNA]</scope>
    <source>
        <strain evidence="2 3">S1CR25-12</strain>
    </source>
</reference>
<evidence type="ECO:0000313" key="3">
    <source>
        <dbReference type="Proteomes" id="UP001259659"/>
    </source>
</evidence>
<gene>
    <name evidence="2" type="ORF">NDI56_19700</name>
</gene>
<comment type="caution">
    <text evidence="2">The sequence shown here is derived from an EMBL/GenBank/DDBJ whole genome shotgun (WGS) entry which is preliminary data.</text>
</comment>
<evidence type="ECO:0000256" key="1">
    <source>
        <dbReference type="SAM" id="MobiDB-lite"/>
    </source>
</evidence>